<feature type="compositionally biased region" description="Basic and acidic residues" evidence="1">
    <location>
        <begin position="274"/>
        <end position="347"/>
    </location>
</feature>
<feature type="compositionally biased region" description="Basic and acidic residues" evidence="1">
    <location>
        <begin position="179"/>
        <end position="188"/>
    </location>
</feature>
<dbReference type="Proteomes" id="UP000035740">
    <property type="component" value="Chromosome 3"/>
</dbReference>
<keyword evidence="3" id="KW-1185">Reference proteome</keyword>
<feature type="region of interest" description="Disordered" evidence="1">
    <location>
        <begin position="370"/>
        <end position="389"/>
    </location>
</feature>
<organism evidence="2 3">
    <name type="scientific">Beta vulgaris subsp. vulgaris</name>
    <name type="common">Beet</name>
    <dbReference type="NCBI Taxonomy" id="3555"/>
    <lineage>
        <taxon>Eukaryota</taxon>
        <taxon>Viridiplantae</taxon>
        <taxon>Streptophyta</taxon>
        <taxon>Embryophyta</taxon>
        <taxon>Tracheophyta</taxon>
        <taxon>Spermatophyta</taxon>
        <taxon>Magnoliopsida</taxon>
        <taxon>eudicotyledons</taxon>
        <taxon>Gunneridae</taxon>
        <taxon>Pentapetalae</taxon>
        <taxon>Caryophyllales</taxon>
        <taxon>Chenopodiaceae</taxon>
        <taxon>Betoideae</taxon>
        <taxon>Beta</taxon>
    </lineage>
</organism>
<sequence>MSRCFPFPPPGYERKTKEDDTDLLKKEKQKEKKHKKEKKDKEKKEGKEKREKDRNDEKQRDKKDRKEKQKDKKKDKEKDRDKDKHKSDLLLSDEKKVVGSTDSHVHKSSDKSKHRENDRNATSAEKRIGGLSAVPNGMVVHKNNHQVPNSKSFKCTPELGRKSMDEERRTVNQLSDKNVGAERNKDGGVVKLAAKSGGPLLDSKERDKDGGVVKLAAKSGGPLLDSKERTKEKPALDGRMDGRGVIGDARPSKSPLDPKSVGVVQNRVGGILRPVEKKIEQKVEGKEKVREKEGDDKKGDRRKEKDREKSVLKDREKEKKKEEVAKTTYEEKHLQMTRMKDGSENHLLKPSAKNGTMKDVSGVQSVGFHNITKDSNHHTPTVNNRKRKDIGLNGTYDELVTGPNKMARTTTSPHQLTENGRILEPCQNSAAFAPATQRPPVNIKGERNLPHDDTQRPPMKIKMDGKECKINGTIVDPCTQSSRETTAKAERKSDAPAKPPHPDTKYLGQVLVVPKLDEWSDLVDQEWLFNSNSSSTRRPDVKLSGIDETPQVWERALWLEPVDIHALPYVIPH</sequence>
<proteinExistence type="predicted"/>
<name>A0A0J8CMS0_BETVV</name>
<feature type="region of interest" description="Disordered" evidence="1">
    <location>
        <begin position="472"/>
        <end position="505"/>
    </location>
</feature>
<accession>A0A0J8CMS0</accession>
<feature type="compositionally biased region" description="Basic and acidic residues" evidence="1">
    <location>
        <begin position="39"/>
        <end position="128"/>
    </location>
</feature>
<dbReference type="OMA" id="HVDTSNF"/>
<feature type="compositionally biased region" description="Pro residues" evidence="1">
    <location>
        <begin position="1"/>
        <end position="11"/>
    </location>
</feature>
<evidence type="ECO:0000256" key="1">
    <source>
        <dbReference type="SAM" id="MobiDB-lite"/>
    </source>
</evidence>
<feature type="region of interest" description="Disordered" evidence="1">
    <location>
        <begin position="395"/>
        <end position="415"/>
    </location>
</feature>
<evidence type="ECO:0000313" key="2">
    <source>
        <dbReference type="EMBL" id="KMT14832.1"/>
    </source>
</evidence>
<feature type="compositionally biased region" description="Basic and acidic residues" evidence="1">
    <location>
        <begin position="12"/>
        <end position="30"/>
    </location>
</feature>
<dbReference type="PANTHER" id="PTHR34660">
    <property type="entry name" value="MYB-LIKE PROTEIN X"/>
    <property type="match status" value="1"/>
</dbReference>
<dbReference type="Gramene" id="KMT14832">
    <property type="protein sequence ID" value="KMT14832"/>
    <property type="gene ID" value="BVRB_3g065560"/>
</dbReference>
<dbReference type="PANTHER" id="PTHR34660:SF3">
    <property type="entry name" value="RRM DOMAIN-CONTAINING PROTEIN"/>
    <property type="match status" value="1"/>
</dbReference>
<dbReference type="KEGG" id="bvg:104889784"/>
<feature type="compositionally biased region" description="Basic and acidic residues" evidence="1">
    <location>
        <begin position="159"/>
        <end position="170"/>
    </location>
</feature>
<feature type="region of interest" description="Disordered" evidence="1">
    <location>
        <begin position="1"/>
        <end position="358"/>
    </location>
</feature>
<dbReference type="EMBL" id="KQ090066">
    <property type="protein sequence ID" value="KMT14832.1"/>
    <property type="molecule type" value="Genomic_DNA"/>
</dbReference>
<feature type="compositionally biased region" description="Basic and acidic residues" evidence="1">
    <location>
        <begin position="444"/>
        <end position="458"/>
    </location>
</feature>
<dbReference type="eggNOG" id="ENOG502QS3H">
    <property type="taxonomic scope" value="Eukaryota"/>
</dbReference>
<feature type="compositionally biased region" description="Basic and acidic residues" evidence="1">
    <location>
        <begin position="485"/>
        <end position="504"/>
    </location>
</feature>
<evidence type="ECO:0000313" key="3">
    <source>
        <dbReference type="Proteomes" id="UP000035740"/>
    </source>
</evidence>
<feature type="region of interest" description="Disordered" evidence="1">
    <location>
        <begin position="438"/>
        <end position="458"/>
    </location>
</feature>
<feature type="compositionally biased region" description="Basic and acidic residues" evidence="1">
    <location>
        <begin position="225"/>
        <end position="242"/>
    </location>
</feature>
<reference evidence="2 3" key="1">
    <citation type="journal article" date="2014" name="Nature">
        <title>The genome of the recently domesticated crop plant sugar beet (Beta vulgaris).</title>
        <authorList>
            <person name="Dohm J.C."/>
            <person name="Minoche A.E."/>
            <person name="Holtgrawe D."/>
            <person name="Capella-Gutierrez S."/>
            <person name="Zakrzewski F."/>
            <person name="Tafer H."/>
            <person name="Rupp O."/>
            <person name="Sorensen T.R."/>
            <person name="Stracke R."/>
            <person name="Reinhardt R."/>
            <person name="Goesmann A."/>
            <person name="Kraft T."/>
            <person name="Schulz B."/>
            <person name="Stadler P.F."/>
            <person name="Schmidt T."/>
            <person name="Gabaldon T."/>
            <person name="Lehrach H."/>
            <person name="Weisshaar B."/>
            <person name="Himmelbauer H."/>
        </authorList>
    </citation>
    <scope>NUCLEOTIDE SEQUENCE [LARGE SCALE GENOMIC DNA]</scope>
    <source>
        <tissue evidence="2">Taproot</tissue>
    </source>
</reference>
<protein>
    <submittedName>
        <fullName evidence="2">Uncharacterized protein</fullName>
    </submittedName>
</protein>
<feature type="compositionally biased region" description="Basic and acidic residues" evidence="1">
    <location>
        <begin position="202"/>
        <end position="211"/>
    </location>
</feature>
<gene>
    <name evidence="2" type="ORF">BVRB_3g065560</name>
</gene>
<dbReference type="AlphaFoldDB" id="A0A0J8CMS0"/>
<dbReference type="OrthoDB" id="1913135at2759"/>